<dbReference type="Gene3D" id="1.10.606.20">
    <property type="match status" value="1"/>
</dbReference>
<dbReference type="PANTHER" id="PTHR34599:SF1">
    <property type="entry name" value="PHOSPHATIDIC ACID PHOSPHATASE TYPE 2_HALOPEROXIDASE DOMAIN-CONTAINING PROTEIN"/>
    <property type="match status" value="1"/>
</dbReference>
<dbReference type="PANTHER" id="PTHR34599">
    <property type="entry name" value="PEROXIDASE-RELATED"/>
    <property type="match status" value="1"/>
</dbReference>
<evidence type="ECO:0000259" key="1">
    <source>
        <dbReference type="Pfam" id="PF01569"/>
    </source>
</evidence>
<dbReference type="InterPro" id="IPR000326">
    <property type="entry name" value="PAP2/HPO"/>
</dbReference>
<sequence length="298" mass="33964">MAKKYDYELWTELPYAGEDHPPRNPETPYSGSWSTYYIEHNEDGGFSTPSGKPILLDVRHPNTINWDTQLSKVKRTLAHLTPREKEIAYYWSRGPATKQWTPIADILIDTYGVEAPRAGRILAALQAGINDSFVVAWYLKFKWLVARPNQLDDDLVTVICTPRHPSYPSGHAAVAGTAEVILSYFFPAEKRRLHDLAEECAKSRLYAGVHFPIDNDEGLKLGRQIGHIVVKQLQQEYNSEGNPVDIHYRENRNAKLLPPPYEQAIPYDFNTSCDSLVENQSTSYKKQNNTSPKPKLFF</sequence>
<evidence type="ECO:0000313" key="2">
    <source>
        <dbReference type="EMBL" id="MYL33644.1"/>
    </source>
</evidence>
<dbReference type="OrthoDB" id="7793240at2"/>
<accession>A0A6I4ZX16</accession>
<comment type="caution">
    <text evidence="2">The sequence shown here is derived from an EMBL/GenBank/DDBJ whole genome shotgun (WGS) entry which is preliminary data.</text>
</comment>
<dbReference type="SUPFAM" id="SSF48317">
    <property type="entry name" value="Acid phosphatase/Vanadium-dependent haloperoxidase"/>
    <property type="match status" value="1"/>
</dbReference>
<evidence type="ECO:0000313" key="3">
    <source>
        <dbReference type="Proteomes" id="UP000468638"/>
    </source>
</evidence>
<dbReference type="CDD" id="cd03398">
    <property type="entry name" value="PAP2_haloperoxidase"/>
    <property type="match status" value="1"/>
</dbReference>
<dbReference type="InterPro" id="IPR052559">
    <property type="entry name" value="V-haloperoxidase"/>
</dbReference>
<dbReference type="InterPro" id="IPR036938">
    <property type="entry name" value="PAP2/HPO_sf"/>
</dbReference>
<organism evidence="2 3">
    <name type="scientific">Pontibacillus yanchengensis</name>
    <dbReference type="NCBI Taxonomy" id="462910"/>
    <lineage>
        <taxon>Bacteria</taxon>
        <taxon>Bacillati</taxon>
        <taxon>Bacillota</taxon>
        <taxon>Bacilli</taxon>
        <taxon>Bacillales</taxon>
        <taxon>Bacillaceae</taxon>
        <taxon>Pontibacillus</taxon>
    </lineage>
</organism>
<dbReference type="EMBL" id="WMEQ01000005">
    <property type="protein sequence ID" value="MYL33644.1"/>
    <property type="molecule type" value="Genomic_DNA"/>
</dbReference>
<feature type="domain" description="Phosphatidic acid phosphatase type 2/haloperoxidase" evidence="1">
    <location>
        <begin position="138"/>
        <end position="235"/>
    </location>
</feature>
<gene>
    <name evidence="2" type="ORF">GLW05_08545</name>
</gene>
<dbReference type="AlphaFoldDB" id="A0A6I4ZX16"/>
<proteinExistence type="predicted"/>
<protein>
    <submittedName>
        <fullName evidence="2">Phosphatase PAP2 family protein</fullName>
    </submittedName>
</protein>
<dbReference type="Pfam" id="PF01569">
    <property type="entry name" value="PAP2"/>
    <property type="match status" value="1"/>
</dbReference>
<reference evidence="2 3" key="1">
    <citation type="submission" date="2019-11" db="EMBL/GenBank/DDBJ databases">
        <title>Genome sequences of 17 halophilic strains isolated from different environments.</title>
        <authorList>
            <person name="Furrow R.E."/>
        </authorList>
    </citation>
    <scope>NUCLEOTIDE SEQUENCE [LARGE SCALE GENOMIC DNA]</scope>
    <source>
        <strain evidence="2 3">22514_16_FS</strain>
    </source>
</reference>
<dbReference type="Proteomes" id="UP000468638">
    <property type="component" value="Unassembled WGS sequence"/>
</dbReference>
<dbReference type="RefSeq" id="WP_160848954.1">
    <property type="nucleotide sequence ID" value="NZ_WMEQ01000005.1"/>
</dbReference>
<name>A0A6I4ZX16_9BACI</name>